<organism evidence="2 3">
    <name type="scientific">Brevundimonas abyssalis TAR-001</name>
    <dbReference type="NCBI Taxonomy" id="1391729"/>
    <lineage>
        <taxon>Bacteria</taxon>
        <taxon>Pseudomonadati</taxon>
        <taxon>Pseudomonadota</taxon>
        <taxon>Alphaproteobacteria</taxon>
        <taxon>Caulobacterales</taxon>
        <taxon>Caulobacteraceae</taxon>
        <taxon>Brevundimonas</taxon>
    </lineage>
</organism>
<reference evidence="3" key="1">
    <citation type="journal article" date="2013" name="Genome Announc.">
        <title>Draft Genome Sequence of the Dimorphic Prosthecate Bacterium Brevundimonas abyssalis TAR-001T.</title>
        <authorList>
            <person name="Tsubouchi T."/>
            <person name="Nishi S."/>
            <person name="Usui K."/>
            <person name="Shimane Y."/>
            <person name="Takaki Y."/>
            <person name="Maruyama T."/>
            <person name="Hatada Y."/>
        </authorList>
    </citation>
    <scope>NUCLEOTIDE SEQUENCE [LARGE SCALE GENOMIC DNA]</scope>
    <source>
        <strain evidence="3">TAR-001</strain>
    </source>
</reference>
<comment type="caution">
    <text evidence="2">The sequence shown here is derived from an EMBL/GenBank/DDBJ whole genome shotgun (WGS) entry which is preliminary data.</text>
</comment>
<keyword evidence="3" id="KW-1185">Reference proteome</keyword>
<sequence length="178" mass="18936">MPRPRPVDRFLNSKGRSGRHVATGLAVTAGVGLVASALVALTADPRETSPEHDGRPIVQKPRTGYSILLPALMSAATLAGLRVWNAPSGPDRNSALRLWSVSQAVSAFWMASRPRSMAGQMIAAMMSAGMAAAFAHQARKIDPRAGFMASPMGSAVRWGNMIGDKLHGRDQTRNVTVH</sequence>
<dbReference type="Gene3D" id="1.20.1260.100">
    <property type="entry name" value="TspO/MBR protein"/>
    <property type="match status" value="1"/>
</dbReference>
<evidence type="ECO:0000313" key="3">
    <source>
        <dbReference type="Proteomes" id="UP000016569"/>
    </source>
</evidence>
<feature type="transmembrane region" description="Helical" evidence="1">
    <location>
        <begin position="63"/>
        <end position="83"/>
    </location>
</feature>
<keyword evidence="1" id="KW-0472">Membrane</keyword>
<dbReference type="OrthoDB" id="7267156at2"/>
<keyword evidence="1" id="KW-0812">Transmembrane</keyword>
<dbReference type="AlphaFoldDB" id="A0A8E0KJ29"/>
<protein>
    <submittedName>
        <fullName evidence="2">Uncharacterized protein</fullName>
    </submittedName>
</protein>
<dbReference type="InterPro" id="IPR038330">
    <property type="entry name" value="TspO/MBR-related_sf"/>
</dbReference>
<name>A0A8E0KJ29_9CAUL</name>
<feature type="transmembrane region" description="Helical" evidence="1">
    <location>
        <begin position="21"/>
        <end position="43"/>
    </location>
</feature>
<dbReference type="EMBL" id="BATC01000010">
    <property type="protein sequence ID" value="GAD58661.1"/>
    <property type="molecule type" value="Genomic_DNA"/>
</dbReference>
<dbReference type="Proteomes" id="UP000016569">
    <property type="component" value="Unassembled WGS sequence"/>
</dbReference>
<evidence type="ECO:0000256" key="1">
    <source>
        <dbReference type="SAM" id="Phobius"/>
    </source>
</evidence>
<proteinExistence type="predicted"/>
<gene>
    <name evidence="2" type="ORF">MBEBAB_0911</name>
</gene>
<dbReference type="RefSeq" id="WP_021696757.1">
    <property type="nucleotide sequence ID" value="NZ_BATC01000010.1"/>
</dbReference>
<evidence type="ECO:0000313" key="2">
    <source>
        <dbReference type="EMBL" id="GAD58661.1"/>
    </source>
</evidence>
<keyword evidence="1" id="KW-1133">Transmembrane helix</keyword>
<dbReference type="GO" id="GO:0016020">
    <property type="term" value="C:membrane"/>
    <property type="evidence" value="ECO:0007669"/>
    <property type="project" value="UniProtKB-SubCell"/>
</dbReference>
<accession>A0A8E0KJ29</accession>